<dbReference type="EMBL" id="JARPTC010000021">
    <property type="protein sequence ID" value="MDO7788341.1"/>
    <property type="molecule type" value="Genomic_DNA"/>
</dbReference>
<dbReference type="GO" id="GO:0044780">
    <property type="term" value="P:bacterial-type flagellum assembly"/>
    <property type="evidence" value="ECO:0007669"/>
    <property type="project" value="InterPro"/>
</dbReference>
<evidence type="ECO:0000256" key="1">
    <source>
        <dbReference type="ARBA" id="ARBA00004365"/>
    </source>
</evidence>
<keyword evidence="5" id="KW-0964">Secreted</keyword>
<evidence type="ECO:0000313" key="11">
    <source>
        <dbReference type="Proteomes" id="UP001172911"/>
    </source>
</evidence>
<keyword evidence="11" id="KW-1185">Reference proteome</keyword>
<dbReference type="Pfam" id="PF22638">
    <property type="entry name" value="FlgK_D1"/>
    <property type="match status" value="1"/>
</dbReference>
<evidence type="ECO:0000256" key="6">
    <source>
        <dbReference type="ARBA" id="ARBA00023143"/>
    </source>
</evidence>
<evidence type="ECO:0000256" key="4">
    <source>
        <dbReference type="ARBA" id="ARBA00016244"/>
    </source>
</evidence>
<comment type="similarity">
    <text evidence="3">Belongs to the flagella basal body rod proteins family.</text>
</comment>
<feature type="domain" description="Flagellar hook-associated protein FlgK helical" evidence="9">
    <location>
        <begin position="104"/>
        <end position="339"/>
    </location>
</feature>
<organism evidence="10 11">
    <name type="scientific">Desulforamulus aquiferis</name>
    <dbReference type="NCBI Taxonomy" id="1397668"/>
    <lineage>
        <taxon>Bacteria</taxon>
        <taxon>Bacillati</taxon>
        <taxon>Bacillota</taxon>
        <taxon>Clostridia</taxon>
        <taxon>Eubacteriales</taxon>
        <taxon>Peptococcaceae</taxon>
        <taxon>Desulforamulus</taxon>
    </lineage>
</organism>
<comment type="caution">
    <text evidence="10">The sequence shown here is derived from an EMBL/GenBank/DDBJ whole genome shotgun (WGS) entry which is preliminary data.</text>
</comment>
<evidence type="ECO:0000259" key="8">
    <source>
        <dbReference type="Pfam" id="PF06429"/>
    </source>
</evidence>
<dbReference type="InterPro" id="IPR010930">
    <property type="entry name" value="Flg_bb/hook_C_dom"/>
</dbReference>
<dbReference type="InterPro" id="IPR001444">
    <property type="entry name" value="Flag_bb_rod_N"/>
</dbReference>
<dbReference type="InterPro" id="IPR002371">
    <property type="entry name" value="FlgK"/>
</dbReference>
<dbReference type="SUPFAM" id="SSF64518">
    <property type="entry name" value="Phase 1 flagellin"/>
    <property type="match status" value="1"/>
</dbReference>
<evidence type="ECO:0000259" key="9">
    <source>
        <dbReference type="Pfam" id="PF22638"/>
    </source>
</evidence>
<evidence type="ECO:0000259" key="7">
    <source>
        <dbReference type="Pfam" id="PF00460"/>
    </source>
</evidence>
<feature type="domain" description="Flagellar basal body rod protein N-terminal" evidence="7">
    <location>
        <begin position="9"/>
        <end position="38"/>
    </location>
</feature>
<evidence type="ECO:0000256" key="2">
    <source>
        <dbReference type="ARBA" id="ARBA00004613"/>
    </source>
</evidence>
<dbReference type="NCBIfam" id="TIGR02492">
    <property type="entry name" value="flgK_ends"/>
    <property type="match status" value="1"/>
</dbReference>
<dbReference type="Proteomes" id="UP001172911">
    <property type="component" value="Unassembled WGS sequence"/>
</dbReference>
<dbReference type="Pfam" id="PF00460">
    <property type="entry name" value="Flg_bb_rod"/>
    <property type="match status" value="1"/>
</dbReference>
<sequence length="477" mass="51802">MAGGTWLGLETARRGIMVHRQALDITGHNLANASTPGYSRQEAVIRATDPYTVPGINSSCTPGQFGTGSMVDYIRRIKDEYLDNNVRMATADSGYWEDQISIFQQAEACFAEPATNGISKQIVELFKGWMDLNNYPTDLGVKATVVETASNLAVMLSSVYKQLDTIETGVLDVDAGVVKGGMMKDQVDQINSIITQINDLTNSIKKIYVVGQQPNDLLDKRDALLEQLSHYGPVQVTDGFNNGKPNGELTLAFYGTEVLNSSSGVCLNDLELEVNAGGEIIVNSTSSGEIVNLSEKLDNQEFSGSLVGLVNARQKLIDEQDKLNTLAEAIRDEMNTILSASGTGYETFLYTGNLENGDFKVNPDLFKNPDKLDGAIAHAAAEIRDKDIASLGNSTFSEYYGFIVTDVGNAAKNANSMAANQKAIKTQITALRDSVSGVSTDEELTKMMQFQYGWQASARMITVVDEMLDVIINRMGV</sequence>
<reference evidence="10" key="2">
    <citation type="submission" date="2023-03" db="EMBL/GenBank/DDBJ databases">
        <authorList>
            <person name="Zhang Z."/>
        </authorList>
    </citation>
    <scope>NUCLEOTIDE SEQUENCE</scope>
    <source>
        <strain evidence="10">DSA</strain>
    </source>
</reference>
<dbReference type="GO" id="GO:0005198">
    <property type="term" value="F:structural molecule activity"/>
    <property type="evidence" value="ECO:0007669"/>
    <property type="project" value="InterPro"/>
</dbReference>
<dbReference type="RefSeq" id="WP_304544185.1">
    <property type="nucleotide sequence ID" value="NZ_JARPTC010000021.1"/>
</dbReference>
<comment type="subcellular location">
    <subcellularLocation>
        <location evidence="1">Bacterial flagellum</location>
    </subcellularLocation>
    <subcellularLocation>
        <location evidence="2">Secreted</location>
    </subcellularLocation>
</comment>
<name>A0AAW7ZG25_9FIRM</name>
<feature type="domain" description="Flagellar basal-body/hook protein C-terminal" evidence="8">
    <location>
        <begin position="435"/>
        <end position="473"/>
    </location>
</feature>
<accession>A0AAW7ZG25</accession>
<dbReference type="GO" id="GO:0009424">
    <property type="term" value="C:bacterial-type flagellum hook"/>
    <property type="evidence" value="ECO:0007669"/>
    <property type="project" value="InterPro"/>
</dbReference>
<protein>
    <recommendedName>
        <fullName evidence="4">Flagellar hook-associated protein 1</fullName>
    </recommendedName>
</protein>
<dbReference type="Pfam" id="PF06429">
    <property type="entry name" value="Flg_bbr_C"/>
    <property type="match status" value="1"/>
</dbReference>
<dbReference type="GO" id="GO:0005576">
    <property type="term" value="C:extracellular region"/>
    <property type="evidence" value="ECO:0007669"/>
    <property type="project" value="UniProtKB-SubCell"/>
</dbReference>
<dbReference type="InterPro" id="IPR053927">
    <property type="entry name" value="FlgK_helical"/>
</dbReference>
<keyword evidence="10" id="KW-0282">Flagellum</keyword>
<evidence type="ECO:0000256" key="3">
    <source>
        <dbReference type="ARBA" id="ARBA00009677"/>
    </source>
</evidence>
<proteinExistence type="inferred from homology"/>
<evidence type="ECO:0000256" key="5">
    <source>
        <dbReference type="ARBA" id="ARBA00022525"/>
    </source>
</evidence>
<dbReference type="PANTHER" id="PTHR30033:SF1">
    <property type="entry name" value="FLAGELLAR HOOK-ASSOCIATED PROTEIN 1"/>
    <property type="match status" value="1"/>
</dbReference>
<evidence type="ECO:0000313" key="10">
    <source>
        <dbReference type="EMBL" id="MDO7788341.1"/>
    </source>
</evidence>
<keyword evidence="10" id="KW-0969">Cilium</keyword>
<gene>
    <name evidence="10" type="primary">flgK</name>
    <name evidence="10" type="ORF">P6N53_14030</name>
</gene>
<reference evidence="10" key="1">
    <citation type="journal article" date="2023" name="J. Hazard. Mater.">
        <title>Anaerobic biodegradation of pyrene and benzo[a]pyrene by a new sulfate-reducing Desulforamulus aquiferis strain DSA.</title>
        <authorList>
            <person name="Zhang Z."/>
            <person name="Sun J."/>
            <person name="Gong X."/>
            <person name="Wang C."/>
            <person name="Wang H."/>
        </authorList>
    </citation>
    <scope>NUCLEOTIDE SEQUENCE</scope>
    <source>
        <strain evidence="10">DSA</strain>
    </source>
</reference>
<keyword evidence="6" id="KW-0975">Bacterial flagellum</keyword>
<keyword evidence="10" id="KW-0966">Cell projection</keyword>
<dbReference type="PANTHER" id="PTHR30033">
    <property type="entry name" value="FLAGELLAR HOOK-ASSOCIATED PROTEIN 1"/>
    <property type="match status" value="1"/>
</dbReference>
<dbReference type="AlphaFoldDB" id="A0AAW7ZG25"/>